<sequence>MAGIGFELRRILRRESFVNLLGAYGLAGIISSGPWVLSVLGVMIIGVLSFALEANQGFVVQFLVSVTYLMAFSLILSGVFQHVFTRWVADRLYESKRNLILPNLMGVIWVSTAASFMLGVVAAIWFMPGTSYLYRLLMLANFVVLCNLWPVTIFLSSMKSYRRIVVVFALGYLVAIVASVQLRDFGIEGFLLGLLLGHSLLFFSFFYTIIRQYPGTTLIRFDFTRRAQIFPTLIFTGLLFNAAVWADKLIFWFVPETSEPIIGLLRASIIYDIPIFLAYLSIIPGMAVFLVRMETDFSEAYDRFYNAVREGDTLERINRFRDDMVLVARNGIYEIIKVQGMTVIILFLWGEEILSALGISTLYLPLFHIFLIAVAMQLILLAIQNVLFYLDARGINLILCALFLGTNIVFTLITIELGAAFYGYGYAAATLVSALVGLALLSRKFDELEYETFMLQGR</sequence>
<evidence type="ECO:0000256" key="1">
    <source>
        <dbReference type="SAM" id="Phobius"/>
    </source>
</evidence>
<dbReference type="OMA" id="ITQFQVS"/>
<dbReference type="Proteomes" id="UP000253065">
    <property type="component" value="Unassembled WGS sequence"/>
</dbReference>
<feature type="transmembrane region" description="Helical" evidence="1">
    <location>
        <begin position="164"/>
        <end position="183"/>
    </location>
</feature>
<keyword evidence="1" id="KW-0812">Transmembrane</keyword>
<accession>A0A368VAA1</accession>
<feature type="transmembrane region" description="Helical" evidence="1">
    <location>
        <begin position="421"/>
        <end position="441"/>
    </location>
</feature>
<comment type="caution">
    <text evidence="3">The sequence shown here is derived from an EMBL/GenBank/DDBJ whole genome shotgun (WGS) entry which is preliminary data.</text>
</comment>
<feature type="transmembrane region" description="Helical" evidence="1">
    <location>
        <begin position="132"/>
        <end position="152"/>
    </location>
</feature>
<feature type="transmembrane region" description="Helical" evidence="1">
    <location>
        <begin position="189"/>
        <end position="210"/>
    </location>
</feature>
<dbReference type="EMBL" id="QPJB01000001">
    <property type="protein sequence ID" value="RCW38046.1"/>
    <property type="molecule type" value="Genomic_DNA"/>
</dbReference>
<keyword evidence="5" id="KW-1185">Reference proteome</keyword>
<feature type="transmembrane region" description="Helical" evidence="1">
    <location>
        <begin position="362"/>
        <end position="383"/>
    </location>
</feature>
<proteinExistence type="predicted"/>
<dbReference type="GeneID" id="31820871"/>
<gene>
    <name evidence="3" type="ORF">DET51_101389</name>
    <name evidence="2" type="ORF">DET64_101390</name>
</gene>
<dbReference type="Proteomes" id="UP000252795">
    <property type="component" value="Unassembled WGS sequence"/>
</dbReference>
<organism evidence="3 4">
    <name type="scientific">Marinobacter nauticus</name>
    <name type="common">Marinobacter hydrocarbonoclasticus</name>
    <name type="synonym">Marinobacter aquaeolei</name>
    <dbReference type="NCBI Taxonomy" id="2743"/>
    <lineage>
        <taxon>Bacteria</taxon>
        <taxon>Pseudomonadati</taxon>
        <taxon>Pseudomonadota</taxon>
        <taxon>Gammaproteobacteria</taxon>
        <taxon>Pseudomonadales</taxon>
        <taxon>Marinobacteraceae</taxon>
        <taxon>Marinobacter</taxon>
    </lineage>
</organism>
<feature type="transmembrane region" description="Helical" evidence="1">
    <location>
        <begin position="101"/>
        <end position="126"/>
    </location>
</feature>
<evidence type="ECO:0000313" key="5">
    <source>
        <dbReference type="Proteomes" id="UP000253065"/>
    </source>
</evidence>
<dbReference type="EMBL" id="QNSA01000001">
    <property type="protein sequence ID" value="RBP77200.1"/>
    <property type="molecule type" value="Genomic_DNA"/>
</dbReference>
<keyword evidence="1" id="KW-1133">Transmembrane helix</keyword>
<name>A0A368VAA1_MARNT</name>
<dbReference type="InterPro" id="IPR031617">
    <property type="entry name" value="PelG"/>
</dbReference>
<protein>
    <submittedName>
        <fullName evidence="2 3">Membrane protein</fullName>
    </submittedName>
</protein>
<feature type="transmembrane region" description="Helical" evidence="1">
    <location>
        <begin position="21"/>
        <end position="52"/>
    </location>
</feature>
<dbReference type="Pfam" id="PF16933">
    <property type="entry name" value="PelG"/>
    <property type="match status" value="1"/>
</dbReference>
<feature type="transmembrane region" description="Helical" evidence="1">
    <location>
        <begin position="273"/>
        <end position="291"/>
    </location>
</feature>
<evidence type="ECO:0000313" key="2">
    <source>
        <dbReference type="EMBL" id="RBP77200.1"/>
    </source>
</evidence>
<feature type="transmembrane region" description="Helical" evidence="1">
    <location>
        <begin position="395"/>
        <end position="415"/>
    </location>
</feature>
<feature type="transmembrane region" description="Helical" evidence="1">
    <location>
        <begin position="58"/>
        <end position="80"/>
    </location>
</feature>
<dbReference type="AlphaFoldDB" id="A0A368VAA1"/>
<feature type="transmembrane region" description="Helical" evidence="1">
    <location>
        <begin position="230"/>
        <end position="253"/>
    </location>
</feature>
<reference evidence="3 4" key="1">
    <citation type="submission" date="2018-07" db="EMBL/GenBank/DDBJ databases">
        <title>Freshwater and sediment microbial communities from various areas in North America, analyzing microbe dynamics in response to fracking.</title>
        <authorList>
            <person name="Lamendella R."/>
        </authorList>
    </citation>
    <scope>NUCLEOTIDE SEQUENCE [LARGE SCALE GENOMIC DNA]</scope>
    <source>
        <strain evidence="3 4">114E</strain>
        <strain evidence="2 5">114E_o</strain>
    </source>
</reference>
<feature type="transmembrane region" description="Helical" evidence="1">
    <location>
        <begin position="331"/>
        <end position="350"/>
    </location>
</feature>
<evidence type="ECO:0000313" key="4">
    <source>
        <dbReference type="Proteomes" id="UP000252795"/>
    </source>
</evidence>
<keyword evidence="1" id="KW-0472">Membrane</keyword>
<dbReference type="RefSeq" id="WP_011785372.1">
    <property type="nucleotide sequence ID" value="NZ_CAJXYA010000108.1"/>
</dbReference>
<evidence type="ECO:0000313" key="3">
    <source>
        <dbReference type="EMBL" id="RCW38046.1"/>
    </source>
</evidence>